<evidence type="ECO:0000313" key="2">
    <source>
        <dbReference type="Proteomes" id="UP001292079"/>
    </source>
</evidence>
<protein>
    <submittedName>
        <fullName evidence="1">Uncharacterized protein</fullName>
    </submittedName>
</protein>
<evidence type="ECO:0000313" key="1">
    <source>
        <dbReference type="EMBL" id="KAK4474870.1"/>
    </source>
</evidence>
<reference evidence="1" key="1">
    <citation type="submission" date="2022-04" db="EMBL/GenBank/DDBJ databases">
        <authorList>
            <person name="Xu L."/>
            <person name="Lv Z."/>
        </authorList>
    </citation>
    <scope>NUCLEOTIDE SEQUENCE</scope>
    <source>
        <strain evidence="1">LV_2022a</strain>
    </source>
</reference>
<sequence>MTAVQALLAQLIQHYHRFQKVMTQTPYKNMPIRNQLVNIHQITNEIKKCKTNFS</sequence>
<organism evidence="1 2">
    <name type="scientific">Schistosoma mekongi</name>
    <name type="common">Parasitic worm</name>
    <dbReference type="NCBI Taxonomy" id="38744"/>
    <lineage>
        <taxon>Eukaryota</taxon>
        <taxon>Metazoa</taxon>
        <taxon>Spiralia</taxon>
        <taxon>Lophotrochozoa</taxon>
        <taxon>Platyhelminthes</taxon>
        <taxon>Trematoda</taxon>
        <taxon>Digenea</taxon>
        <taxon>Strigeidida</taxon>
        <taxon>Schistosomatoidea</taxon>
        <taxon>Schistosomatidae</taxon>
        <taxon>Schistosoma</taxon>
    </lineage>
</organism>
<dbReference type="EMBL" id="JALJAT010000001">
    <property type="protein sequence ID" value="KAK4474870.1"/>
    <property type="molecule type" value="Genomic_DNA"/>
</dbReference>
<accession>A0AAE1ZJ99</accession>
<name>A0AAE1ZJ99_SCHME</name>
<dbReference type="AlphaFoldDB" id="A0AAE1ZJ99"/>
<dbReference type="Proteomes" id="UP001292079">
    <property type="component" value="Unassembled WGS sequence"/>
</dbReference>
<keyword evidence="2" id="KW-1185">Reference proteome</keyword>
<proteinExistence type="predicted"/>
<gene>
    <name evidence="1" type="ORF">MN116_001983</name>
</gene>
<comment type="caution">
    <text evidence="1">The sequence shown here is derived from an EMBL/GenBank/DDBJ whole genome shotgun (WGS) entry which is preliminary data.</text>
</comment>
<reference evidence="1" key="2">
    <citation type="journal article" date="2023" name="Infect Dis Poverty">
        <title>Chromosome-scale genome of the human blood fluke Schistosoma mekongi and its implications for public health.</title>
        <authorList>
            <person name="Zhou M."/>
            <person name="Xu L."/>
            <person name="Xu D."/>
            <person name="Chen W."/>
            <person name="Khan J."/>
            <person name="Hu Y."/>
            <person name="Huang H."/>
            <person name="Wei H."/>
            <person name="Zhang Y."/>
            <person name="Chusongsang P."/>
            <person name="Tanasarnprasert K."/>
            <person name="Hu X."/>
            <person name="Limpanont Y."/>
            <person name="Lv Z."/>
        </authorList>
    </citation>
    <scope>NUCLEOTIDE SEQUENCE</scope>
    <source>
        <strain evidence="1">LV_2022a</strain>
    </source>
</reference>